<comment type="subcellular location">
    <subcellularLocation>
        <location evidence="1">Nucleus</location>
    </subcellularLocation>
</comment>
<evidence type="ECO:0000256" key="5">
    <source>
        <dbReference type="SAM" id="Coils"/>
    </source>
</evidence>
<keyword evidence="3" id="KW-0804">Transcription</keyword>
<evidence type="ECO:0000256" key="4">
    <source>
        <dbReference type="ARBA" id="ARBA00023242"/>
    </source>
</evidence>
<keyword evidence="9" id="KW-1185">Reference proteome</keyword>
<accession>A0AAV1DKA2</accession>
<protein>
    <submittedName>
        <fullName evidence="8">OLC1v1007868C1</fullName>
    </submittedName>
</protein>
<dbReference type="SUPFAM" id="SSF47459">
    <property type="entry name" value="HLH, helix-loop-helix DNA-binding domain"/>
    <property type="match status" value="1"/>
</dbReference>
<keyword evidence="4" id="KW-0539">Nucleus</keyword>
<evidence type="ECO:0000313" key="8">
    <source>
        <dbReference type="EMBL" id="CAI9108296.1"/>
    </source>
</evidence>
<sequence length="354" mass="39361">MDPFRARCLSFTPPDTTLQLGSKNYPSISNPADIQISSKAPKAPLFAIKPTSNSSTTQLISFGSSSSSSSTFRTNDAGKSGSNLIRLNTRFVASTEKRKDLVPAMISFKKNSNMQFSASASSSSSSSSSSLDLEELQHFPVTVKKVVRTPYQARYHVMLERKRREKLSQRFRALSQLLPGLKKYDKTSVIEGAIDRLKELEERVKQTTEELRLLKGEMDAESVHSTENSAIASRFHEVEDDGDEDVDDNNDHEEEEEDAEDDQPSMKKRKLQTSKGYVVVEFECKKETMELIREEDIASEIIKLDLTPARTKITPSGDAMVSVSIVAEINGGCNLTEVEITNRIQPALLKLISA</sequence>
<gene>
    <name evidence="8" type="ORF">OLC1_LOCUS16404</name>
</gene>
<keyword evidence="2" id="KW-0805">Transcription regulation</keyword>
<dbReference type="PROSITE" id="PS50888">
    <property type="entry name" value="BHLH"/>
    <property type="match status" value="1"/>
</dbReference>
<dbReference type="SMART" id="SM00353">
    <property type="entry name" value="HLH"/>
    <property type="match status" value="1"/>
</dbReference>
<feature type="compositionally biased region" description="Acidic residues" evidence="6">
    <location>
        <begin position="238"/>
        <end position="263"/>
    </location>
</feature>
<dbReference type="GO" id="GO:0005634">
    <property type="term" value="C:nucleus"/>
    <property type="evidence" value="ECO:0007669"/>
    <property type="project" value="UniProtKB-SubCell"/>
</dbReference>
<dbReference type="InterPro" id="IPR052610">
    <property type="entry name" value="bHLH_transcription_regulator"/>
</dbReference>
<reference evidence="8" key="1">
    <citation type="submission" date="2023-03" db="EMBL/GenBank/DDBJ databases">
        <authorList>
            <person name="Julca I."/>
        </authorList>
    </citation>
    <scope>NUCLEOTIDE SEQUENCE</scope>
</reference>
<evidence type="ECO:0000259" key="7">
    <source>
        <dbReference type="PROSITE" id="PS50888"/>
    </source>
</evidence>
<dbReference type="Pfam" id="PF00010">
    <property type="entry name" value="HLH"/>
    <property type="match status" value="1"/>
</dbReference>
<keyword evidence="5" id="KW-0175">Coiled coil</keyword>
<feature type="region of interest" description="Disordered" evidence="6">
    <location>
        <begin position="218"/>
        <end position="270"/>
    </location>
</feature>
<evidence type="ECO:0000256" key="2">
    <source>
        <dbReference type="ARBA" id="ARBA00023015"/>
    </source>
</evidence>
<evidence type="ECO:0000313" key="9">
    <source>
        <dbReference type="Proteomes" id="UP001161247"/>
    </source>
</evidence>
<feature type="domain" description="BHLH" evidence="7">
    <location>
        <begin position="151"/>
        <end position="200"/>
    </location>
</feature>
<dbReference type="InterPro" id="IPR011598">
    <property type="entry name" value="bHLH_dom"/>
</dbReference>
<dbReference type="GO" id="GO:0046983">
    <property type="term" value="F:protein dimerization activity"/>
    <property type="evidence" value="ECO:0007669"/>
    <property type="project" value="InterPro"/>
</dbReference>
<dbReference type="AlphaFoldDB" id="A0AAV1DKA2"/>
<name>A0AAV1DKA2_OLDCO</name>
<feature type="region of interest" description="Disordered" evidence="6">
    <location>
        <begin position="59"/>
        <end position="79"/>
    </location>
</feature>
<dbReference type="PANTHER" id="PTHR45959:SF2">
    <property type="entry name" value="BHLH TRANSCRIPTION FACTOR"/>
    <property type="match status" value="1"/>
</dbReference>
<dbReference type="InterPro" id="IPR036638">
    <property type="entry name" value="HLH_DNA-bd_sf"/>
</dbReference>
<dbReference type="PANTHER" id="PTHR45959">
    <property type="entry name" value="BHLH TRANSCRIPTION FACTOR"/>
    <property type="match status" value="1"/>
</dbReference>
<evidence type="ECO:0000256" key="3">
    <source>
        <dbReference type="ARBA" id="ARBA00023163"/>
    </source>
</evidence>
<feature type="compositionally biased region" description="Low complexity" evidence="6">
    <location>
        <begin position="59"/>
        <end position="71"/>
    </location>
</feature>
<evidence type="ECO:0000256" key="1">
    <source>
        <dbReference type="ARBA" id="ARBA00004123"/>
    </source>
</evidence>
<dbReference type="Gene3D" id="4.10.280.10">
    <property type="entry name" value="Helix-loop-helix DNA-binding domain"/>
    <property type="match status" value="1"/>
</dbReference>
<proteinExistence type="predicted"/>
<organism evidence="8 9">
    <name type="scientific">Oldenlandia corymbosa var. corymbosa</name>
    <dbReference type="NCBI Taxonomy" id="529605"/>
    <lineage>
        <taxon>Eukaryota</taxon>
        <taxon>Viridiplantae</taxon>
        <taxon>Streptophyta</taxon>
        <taxon>Embryophyta</taxon>
        <taxon>Tracheophyta</taxon>
        <taxon>Spermatophyta</taxon>
        <taxon>Magnoliopsida</taxon>
        <taxon>eudicotyledons</taxon>
        <taxon>Gunneridae</taxon>
        <taxon>Pentapetalae</taxon>
        <taxon>asterids</taxon>
        <taxon>lamiids</taxon>
        <taxon>Gentianales</taxon>
        <taxon>Rubiaceae</taxon>
        <taxon>Rubioideae</taxon>
        <taxon>Spermacoceae</taxon>
        <taxon>Hedyotis-Oldenlandia complex</taxon>
        <taxon>Oldenlandia</taxon>
    </lineage>
</organism>
<evidence type="ECO:0000256" key="6">
    <source>
        <dbReference type="SAM" id="MobiDB-lite"/>
    </source>
</evidence>
<dbReference type="Proteomes" id="UP001161247">
    <property type="component" value="Chromosome 6"/>
</dbReference>
<feature type="coiled-coil region" evidence="5">
    <location>
        <begin position="190"/>
        <end position="217"/>
    </location>
</feature>
<dbReference type="EMBL" id="OX459123">
    <property type="protein sequence ID" value="CAI9108296.1"/>
    <property type="molecule type" value="Genomic_DNA"/>
</dbReference>